<evidence type="ECO:0000313" key="7">
    <source>
        <dbReference type="EMBL" id="PZX16095.1"/>
    </source>
</evidence>
<keyword evidence="2 5" id="KW-0812">Transmembrane</keyword>
<feature type="transmembrane region" description="Helical" evidence="5">
    <location>
        <begin position="280"/>
        <end position="302"/>
    </location>
</feature>
<feature type="transmembrane region" description="Helical" evidence="5">
    <location>
        <begin position="314"/>
        <end position="334"/>
    </location>
</feature>
<evidence type="ECO:0000256" key="3">
    <source>
        <dbReference type="ARBA" id="ARBA00022989"/>
    </source>
</evidence>
<comment type="caution">
    <text evidence="7">The sequence shown here is derived from an EMBL/GenBank/DDBJ whole genome shotgun (WGS) entry which is preliminary data.</text>
</comment>
<sequence>MSILGPLLFAAMLVLPAWFASLDSSQEVRLAVLDPDGVFGNALVDTESIRFESMQGMDEAALRFGYRDMGYQAYLIPDGQEGVRVVSHSPVTMDVRNHVDHCLRGWLQQQFLASRQIEGLPEIIREMDGIRVKMTTVVVSDEGVERESSSEMTMLLSVVFSMMVYLFVMIYGAQVMRGVMEEKTSRIVEVIVSSVRPFELMMGKIVGIALVALTQVGIWIVLTALLVSSLGLVAGSGAISSSGVPAQVEMVTELQGSGAFEAQMAAVVAKVDWGSMGWSVAAFVYFFLGGYLLYAGLFAAVGSAIDAETDSQQFVLPIMIPLILSIYVAMSAYRDPMGDLAFWFSMIPFTSPVVMMARFPFQIPLWEIVLSMGVLAVSFVGMTWFAGRVYRTGILMYGKKVSYREMWRWFREAGR</sequence>
<organism evidence="7 8">
    <name type="scientific">Breznakibacter xylanolyticus</name>
    <dbReference type="NCBI Taxonomy" id="990"/>
    <lineage>
        <taxon>Bacteria</taxon>
        <taxon>Pseudomonadati</taxon>
        <taxon>Bacteroidota</taxon>
        <taxon>Bacteroidia</taxon>
        <taxon>Marinilabiliales</taxon>
        <taxon>Marinilabiliaceae</taxon>
        <taxon>Breznakibacter</taxon>
    </lineage>
</organism>
<accession>A0A2W7N6Q2</accession>
<reference evidence="7 8" key="1">
    <citation type="submission" date="2018-06" db="EMBL/GenBank/DDBJ databases">
        <title>Genomic Encyclopedia of Archaeal and Bacterial Type Strains, Phase II (KMG-II): from individual species to whole genera.</title>
        <authorList>
            <person name="Goeker M."/>
        </authorList>
    </citation>
    <scope>NUCLEOTIDE SEQUENCE [LARGE SCALE GENOMIC DNA]</scope>
    <source>
        <strain evidence="7 8">DSM 6779</strain>
    </source>
</reference>
<dbReference type="AlphaFoldDB" id="A0A2W7N6Q2"/>
<keyword evidence="8" id="KW-1185">Reference proteome</keyword>
<evidence type="ECO:0000256" key="4">
    <source>
        <dbReference type="ARBA" id="ARBA00023136"/>
    </source>
</evidence>
<dbReference type="InterPro" id="IPR013525">
    <property type="entry name" value="ABC2_TM"/>
</dbReference>
<dbReference type="Pfam" id="PF12698">
    <property type="entry name" value="ABC2_membrane_3"/>
    <property type="match status" value="1"/>
</dbReference>
<feature type="domain" description="ABC-2 type transporter transmembrane" evidence="6">
    <location>
        <begin position="1"/>
        <end position="386"/>
    </location>
</feature>
<feature type="transmembrane region" description="Helical" evidence="5">
    <location>
        <begin position="205"/>
        <end position="227"/>
    </location>
</feature>
<dbReference type="SUPFAM" id="SSF53850">
    <property type="entry name" value="Periplasmic binding protein-like II"/>
    <property type="match status" value="1"/>
</dbReference>
<evidence type="ECO:0000313" key="8">
    <source>
        <dbReference type="Proteomes" id="UP000249239"/>
    </source>
</evidence>
<keyword evidence="4 5" id="KW-0472">Membrane</keyword>
<evidence type="ECO:0000256" key="2">
    <source>
        <dbReference type="ARBA" id="ARBA00022692"/>
    </source>
</evidence>
<keyword evidence="3 5" id="KW-1133">Transmembrane helix</keyword>
<dbReference type="GO" id="GO:0016020">
    <property type="term" value="C:membrane"/>
    <property type="evidence" value="ECO:0007669"/>
    <property type="project" value="UniProtKB-SubCell"/>
</dbReference>
<proteinExistence type="predicted"/>
<evidence type="ECO:0000256" key="5">
    <source>
        <dbReference type="SAM" id="Phobius"/>
    </source>
</evidence>
<dbReference type="EMBL" id="QKZK01000014">
    <property type="protein sequence ID" value="PZX16095.1"/>
    <property type="molecule type" value="Genomic_DNA"/>
</dbReference>
<comment type="subcellular location">
    <subcellularLocation>
        <location evidence="1">Membrane</location>
        <topology evidence="1">Multi-pass membrane protein</topology>
    </subcellularLocation>
</comment>
<dbReference type="Proteomes" id="UP000249239">
    <property type="component" value="Unassembled WGS sequence"/>
</dbReference>
<gene>
    <name evidence="7" type="ORF">LX69_01969</name>
</gene>
<protein>
    <submittedName>
        <fullName evidence="7">ABC-2 type transport system permease protein</fullName>
    </submittedName>
</protein>
<name>A0A2W7N6Q2_9BACT</name>
<dbReference type="Gene3D" id="3.40.190.10">
    <property type="entry name" value="Periplasmic binding protein-like II"/>
    <property type="match status" value="1"/>
</dbReference>
<evidence type="ECO:0000259" key="6">
    <source>
        <dbReference type="Pfam" id="PF12698"/>
    </source>
</evidence>
<feature type="transmembrane region" description="Helical" evidence="5">
    <location>
        <begin position="154"/>
        <end position="173"/>
    </location>
</feature>
<evidence type="ECO:0000256" key="1">
    <source>
        <dbReference type="ARBA" id="ARBA00004141"/>
    </source>
</evidence>
<feature type="transmembrane region" description="Helical" evidence="5">
    <location>
        <begin position="368"/>
        <end position="387"/>
    </location>
</feature>
<dbReference type="GO" id="GO:0140359">
    <property type="term" value="F:ABC-type transporter activity"/>
    <property type="evidence" value="ECO:0007669"/>
    <property type="project" value="InterPro"/>
</dbReference>